<dbReference type="GO" id="GO:0016811">
    <property type="term" value="F:hydrolase activity, acting on carbon-nitrogen (but not peptide) bonds, in linear amides"/>
    <property type="evidence" value="ECO:0007669"/>
    <property type="project" value="UniProtKB-ARBA"/>
</dbReference>
<reference evidence="3 4" key="1">
    <citation type="journal article" date="2015" name="Stand. Genomic Sci.">
        <title>Genomic Encyclopedia of Bacterial and Archaeal Type Strains, Phase III: the genomes of soil and plant-associated and newly described type strains.</title>
        <authorList>
            <person name="Whitman W.B."/>
            <person name="Woyke T."/>
            <person name="Klenk H.P."/>
            <person name="Zhou Y."/>
            <person name="Lilburn T.G."/>
            <person name="Beck B.J."/>
            <person name="De Vos P."/>
            <person name="Vandamme P."/>
            <person name="Eisen J.A."/>
            <person name="Garrity G."/>
            <person name="Hugenholtz P."/>
            <person name="Kyrpides N.C."/>
        </authorList>
    </citation>
    <scope>NUCLEOTIDE SEQUENCE [LARGE SCALE GENOMIC DNA]</scope>
    <source>
        <strain evidence="3 4">RF6</strain>
    </source>
</reference>
<gene>
    <name evidence="3" type="ORF">EV139_1131</name>
</gene>
<protein>
    <submittedName>
        <fullName evidence="3">N-carbamoylputrescine amidase</fullName>
    </submittedName>
</protein>
<comment type="caution">
    <text evidence="3">The sequence shown here is derived from an EMBL/GenBank/DDBJ whole genome shotgun (WGS) entry which is preliminary data.</text>
</comment>
<evidence type="ECO:0000256" key="1">
    <source>
        <dbReference type="ARBA" id="ARBA00022801"/>
    </source>
</evidence>
<dbReference type="SUPFAM" id="SSF56317">
    <property type="entry name" value="Carbon-nitrogen hydrolase"/>
    <property type="match status" value="1"/>
</dbReference>
<proteinExistence type="predicted"/>
<dbReference type="Gene3D" id="3.60.110.10">
    <property type="entry name" value="Carbon-nitrogen hydrolase"/>
    <property type="match status" value="1"/>
</dbReference>
<dbReference type="OrthoDB" id="9811121at2"/>
<dbReference type="InterPro" id="IPR036526">
    <property type="entry name" value="C-N_Hydrolase_sf"/>
</dbReference>
<dbReference type="AlphaFoldDB" id="A0A4Q7U0S1"/>
<dbReference type="RefSeq" id="WP_130453322.1">
    <property type="nucleotide sequence ID" value="NZ_QYAG01000001.1"/>
</dbReference>
<dbReference type="CDD" id="cd07197">
    <property type="entry name" value="nitrilase"/>
    <property type="match status" value="1"/>
</dbReference>
<dbReference type="Proteomes" id="UP000291832">
    <property type="component" value="Unassembled WGS sequence"/>
</dbReference>
<keyword evidence="4" id="KW-1185">Reference proteome</keyword>
<dbReference type="Pfam" id="PF00795">
    <property type="entry name" value="CN_hydrolase"/>
    <property type="match status" value="1"/>
</dbReference>
<organism evidence="3 4">
    <name type="scientific">Leucobacter luti</name>
    <dbReference type="NCBI Taxonomy" id="340320"/>
    <lineage>
        <taxon>Bacteria</taxon>
        <taxon>Bacillati</taxon>
        <taxon>Actinomycetota</taxon>
        <taxon>Actinomycetes</taxon>
        <taxon>Micrococcales</taxon>
        <taxon>Microbacteriaceae</taxon>
        <taxon>Leucobacter</taxon>
    </lineage>
</organism>
<evidence type="ECO:0000313" key="4">
    <source>
        <dbReference type="Proteomes" id="UP000291832"/>
    </source>
</evidence>
<accession>A0A4Q7U0S1</accession>
<dbReference type="InterPro" id="IPR003010">
    <property type="entry name" value="C-N_Hydrolase"/>
</dbReference>
<dbReference type="InterPro" id="IPR050345">
    <property type="entry name" value="Aliph_Amidase/BUP"/>
</dbReference>
<dbReference type="PANTHER" id="PTHR43674:SF2">
    <property type="entry name" value="BETA-UREIDOPROPIONASE"/>
    <property type="match status" value="1"/>
</dbReference>
<keyword evidence="1" id="KW-0378">Hydrolase</keyword>
<evidence type="ECO:0000259" key="2">
    <source>
        <dbReference type="PROSITE" id="PS50263"/>
    </source>
</evidence>
<sequence length="278" mass="30608">MKLAALQLRATGDRDETIRRAAELIDEAAAQGARVVLMPEFFAIPFVQPEPDPGYVKWAEPMDGPSNELCSRKSAEHGITIVSSFFEGTSVPGIYHNTSVTFVRGEARQVYRKSHLPFSNGFPEKFYFRPGQEPPSVVDAGDVKLGTIICYERHFPELSRTVALDGGEVLCVPVASASAPMKEVFQLELRAHAAFNQFFVICSNRVGLEGTKDYFGLSAVYGPDGTVLAQVPDGEEGVAVAEADVEGMRASRMRRPFFRDRRPELYGAIIEERTEGAK</sequence>
<name>A0A4Q7U0S1_9MICO</name>
<dbReference type="PANTHER" id="PTHR43674">
    <property type="entry name" value="NITRILASE C965.09-RELATED"/>
    <property type="match status" value="1"/>
</dbReference>
<dbReference type="EMBL" id="SHKI01000003">
    <property type="protein sequence ID" value="RZT67001.1"/>
    <property type="molecule type" value="Genomic_DNA"/>
</dbReference>
<feature type="domain" description="CN hydrolase" evidence="2">
    <location>
        <begin position="1"/>
        <end position="245"/>
    </location>
</feature>
<dbReference type="PROSITE" id="PS50263">
    <property type="entry name" value="CN_HYDROLASE"/>
    <property type="match status" value="1"/>
</dbReference>
<evidence type="ECO:0000313" key="3">
    <source>
        <dbReference type="EMBL" id="RZT67001.1"/>
    </source>
</evidence>